<dbReference type="InterPro" id="IPR000873">
    <property type="entry name" value="AMP-dep_synth/lig_dom"/>
</dbReference>
<feature type="region of interest" description="Disordered" evidence="1">
    <location>
        <begin position="586"/>
        <end position="616"/>
    </location>
</feature>
<dbReference type="GO" id="GO:0016878">
    <property type="term" value="F:acid-thiol ligase activity"/>
    <property type="evidence" value="ECO:0007669"/>
    <property type="project" value="UniProtKB-ARBA"/>
</dbReference>
<protein>
    <submittedName>
        <fullName evidence="3">Long-chain fatty acid--CoA ligase</fullName>
    </submittedName>
</protein>
<organism evidence="3 4">
    <name type="scientific">Eiseniibacteriota bacterium</name>
    <dbReference type="NCBI Taxonomy" id="2212470"/>
    <lineage>
        <taxon>Bacteria</taxon>
        <taxon>Candidatus Eiseniibacteriota</taxon>
    </lineage>
</organism>
<evidence type="ECO:0000313" key="3">
    <source>
        <dbReference type="EMBL" id="TMQ49556.1"/>
    </source>
</evidence>
<dbReference type="InterPro" id="IPR042099">
    <property type="entry name" value="ANL_N_sf"/>
</dbReference>
<dbReference type="PROSITE" id="PS00455">
    <property type="entry name" value="AMP_BINDING"/>
    <property type="match status" value="1"/>
</dbReference>
<dbReference type="EMBL" id="VBOT01000121">
    <property type="protein sequence ID" value="TMQ49556.1"/>
    <property type="molecule type" value="Genomic_DNA"/>
</dbReference>
<name>A0A538SDV3_UNCEI</name>
<comment type="caution">
    <text evidence="3">The sequence shown here is derived from an EMBL/GenBank/DDBJ whole genome shotgun (WGS) entry which is preliminary data.</text>
</comment>
<dbReference type="InterPro" id="IPR020845">
    <property type="entry name" value="AMP-binding_CS"/>
</dbReference>
<dbReference type="InterPro" id="IPR050237">
    <property type="entry name" value="ATP-dep_AMP-bd_enzyme"/>
</dbReference>
<feature type="domain" description="AMP-dependent synthetase/ligase" evidence="2">
    <location>
        <begin position="60"/>
        <end position="447"/>
    </location>
</feature>
<reference evidence="3 4" key="1">
    <citation type="journal article" date="2019" name="Nat. Microbiol.">
        <title>Mediterranean grassland soil C-N compound turnover is dependent on rainfall and depth, and is mediated by genomically divergent microorganisms.</title>
        <authorList>
            <person name="Diamond S."/>
            <person name="Andeer P.F."/>
            <person name="Li Z."/>
            <person name="Crits-Christoph A."/>
            <person name="Burstein D."/>
            <person name="Anantharaman K."/>
            <person name="Lane K.R."/>
            <person name="Thomas B.C."/>
            <person name="Pan C."/>
            <person name="Northen T.R."/>
            <person name="Banfield J.F."/>
        </authorList>
    </citation>
    <scope>NUCLEOTIDE SEQUENCE [LARGE SCALE GENOMIC DNA]</scope>
    <source>
        <strain evidence="3">WS_3</strain>
    </source>
</reference>
<dbReference type="AlphaFoldDB" id="A0A538SDV3"/>
<gene>
    <name evidence="3" type="ORF">E6K73_09785</name>
</gene>
<feature type="region of interest" description="Disordered" evidence="1">
    <location>
        <begin position="1"/>
        <end position="37"/>
    </location>
</feature>
<dbReference type="SUPFAM" id="SSF56801">
    <property type="entry name" value="Acetyl-CoA synthetase-like"/>
    <property type="match status" value="1"/>
</dbReference>
<dbReference type="Pfam" id="PF00501">
    <property type="entry name" value="AMP-binding"/>
    <property type="match status" value="1"/>
</dbReference>
<evidence type="ECO:0000313" key="4">
    <source>
        <dbReference type="Proteomes" id="UP000320184"/>
    </source>
</evidence>
<evidence type="ECO:0000259" key="2">
    <source>
        <dbReference type="Pfam" id="PF00501"/>
    </source>
</evidence>
<dbReference type="Proteomes" id="UP000320184">
    <property type="component" value="Unassembled WGS sequence"/>
</dbReference>
<accession>A0A538SDV3</accession>
<keyword evidence="3" id="KW-0436">Ligase</keyword>
<proteinExistence type="predicted"/>
<dbReference type="PANTHER" id="PTHR43767">
    <property type="entry name" value="LONG-CHAIN-FATTY-ACID--COA LIGASE"/>
    <property type="match status" value="1"/>
</dbReference>
<dbReference type="Gene3D" id="3.30.300.30">
    <property type="match status" value="1"/>
</dbReference>
<evidence type="ECO:0000256" key="1">
    <source>
        <dbReference type="SAM" id="MobiDB-lite"/>
    </source>
</evidence>
<dbReference type="PANTHER" id="PTHR43767:SF1">
    <property type="entry name" value="NONRIBOSOMAL PEPTIDE SYNTHASE PES1 (EUROFUNG)-RELATED"/>
    <property type="match status" value="1"/>
</dbReference>
<dbReference type="InterPro" id="IPR045851">
    <property type="entry name" value="AMP-bd_C_sf"/>
</dbReference>
<sequence length="616" mass="66193">MSESTCSSGRARESFAGPARMRGGDPPPSGAVKPASRPLPAPVPVVRLLPELADYAAGWYGDSPFLLRRQEGDWRGYSFAEAARAAHAFAGFLSDRGIEPGDRVGLLSENRPEWGIAYLAILDAGAVVVPLDPQLTAPEVGEILATAGARRCVAGRRQVEVLEEVRRTRLSELDRIGLESLVELPTRNEARRAEAPWRAAPANPADLAVLLFTSGTTGQAKGVMLSHSNLLHNVESVVTALHIGRGDRFLSVLPLHHTFEATAGFLCPLRAGASVAYARSLKSSELREDLKSSGATIVLGVPLLYEKLLGGIARGIEEAPRPQRALATGSRSLAGWIRRATGARPGRWLLGWLRARAGLGRLRAVVSGAAPLPPEVFWGFVDLGLPLLEGYGLTECSPVVAVNRPEHPLQGTVGWPIPGVEVRIDEPQSDGSGEIVVRGPNVMLGYFGNPAATAEALRDGWFHTGDLGHMAGDGSVRITGRLKNMIATSAGKKIYPEEVELALSGSPHVLEVVVVAGRDPRGEREEVHAHIFPNRETLEALAKQSGRPCDDAFVEEALRQEVELRCRDLAPFKRVKRVIVRREEFSRTPTGKIKRQGIGTEEEGARAVASRASATP</sequence>
<dbReference type="Gene3D" id="3.40.50.12780">
    <property type="entry name" value="N-terminal domain of ligase-like"/>
    <property type="match status" value="1"/>
</dbReference>
<dbReference type="CDD" id="cd05907">
    <property type="entry name" value="VL_LC_FACS_like"/>
    <property type="match status" value="1"/>
</dbReference>